<dbReference type="InterPro" id="IPR006357">
    <property type="entry name" value="HAD-SF_hydro_IIA"/>
</dbReference>
<accession>A0A1U9QL68</accession>
<evidence type="ECO:0000313" key="2">
    <source>
        <dbReference type="EMBL" id="AQU64917.1"/>
    </source>
</evidence>
<dbReference type="InterPro" id="IPR041065">
    <property type="entry name" value="GNAT-like"/>
</dbReference>
<dbReference type="PANTHER" id="PTHR19288">
    <property type="entry name" value="4-NITROPHENYLPHOSPHATASE-RELATED"/>
    <property type="match status" value="1"/>
</dbReference>
<dbReference type="Pfam" id="PF13344">
    <property type="entry name" value="Hydrolase_6"/>
    <property type="match status" value="1"/>
</dbReference>
<keyword evidence="3" id="KW-1185">Reference proteome</keyword>
<dbReference type="InterPro" id="IPR036412">
    <property type="entry name" value="HAD-like_sf"/>
</dbReference>
<proteinExistence type="predicted"/>
<dbReference type="Pfam" id="PF13242">
    <property type="entry name" value="Hydrolase_like"/>
    <property type="match status" value="1"/>
</dbReference>
<dbReference type="Gene3D" id="3.40.50.1000">
    <property type="entry name" value="HAD superfamily/HAD-like"/>
    <property type="match status" value="2"/>
</dbReference>
<evidence type="ECO:0000313" key="3">
    <source>
        <dbReference type="Proteomes" id="UP000189677"/>
    </source>
</evidence>
<feature type="domain" description="GCN5-related N-acetyltransferase-like" evidence="1">
    <location>
        <begin position="297"/>
        <end position="346"/>
    </location>
</feature>
<dbReference type="NCBIfam" id="TIGR01460">
    <property type="entry name" value="HAD-SF-IIA"/>
    <property type="match status" value="1"/>
</dbReference>
<organism evidence="2 3">
    <name type="scientific">Streptomyces niveus</name>
    <name type="common">Streptomyces spheroides</name>
    <dbReference type="NCBI Taxonomy" id="193462"/>
    <lineage>
        <taxon>Bacteria</taxon>
        <taxon>Bacillati</taxon>
        <taxon>Actinomycetota</taxon>
        <taxon>Actinomycetes</taxon>
        <taxon>Kitasatosporales</taxon>
        <taxon>Streptomycetaceae</taxon>
        <taxon>Streptomyces</taxon>
    </lineage>
</organism>
<dbReference type="EMBL" id="CP018047">
    <property type="protein sequence ID" value="AQU64917.1"/>
    <property type="molecule type" value="Genomic_DNA"/>
</dbReference>
<gene>
    <name evidence="2" type="ORF">BBN63_00170</name>
</gene>
<dbReference type="Proteomes" id="UP000189677">
    <property type="component" value="Chromosome"/>
</dbReference>
<dbReference type="PANTHER" id="PTHR19288:SF95">
    <property type="entry name" value="D-GLYCEROL 3-PHOSPHATE PHOSPHATASE"/>
    <property type="match status" value="1"/>
</dbReference>
<dbReference type="OrthoDB" id="3400930at2"/>
<dbReference type="InterPro" id="IPR023214">
    <property type="entry name" value="HAD_sf"/>
</dbReference>
<dbReference type="GO" id="GO:0016791">
    <property type="term" value="F:phosphatase activity"/>
    <property type="evidence" value="ECO:0007669"/>
    <property type="project" value="TreeGrafter"/>
</dbReference>
<evidence type="ECO:0000259" key="1">
    <source>
        <dbReference type="Pfam" id="PF18407"/>
    </source>
</evidence>
<dbReference type="Pfam" id="PF18407">
    <property type="entry name" value="GNAT_like"/>
    <property type="match status" value="1"/>
</dbReference>
<keyword evidence="2" id="KW-0378">Hydrolase</keyword>
<reference evidence="2 3" key="1">
    <citation type="submission" date="2016-11" db="EMBL/GenBank/DDBJ databases">
        <title>Complete genome sequence of Streptomyces niveus SCSIO 3406.</title>
        <authorList>
            <person name="Zhu Q."/>
            <person name="Cheng W."/>
            <person name="Song Y."/>
            <person name="Li Q."/>
            <person name="Ju J."/>
        </authorList>
    </citation>
    <scope>NUCLEOTIDE SEQUENCE [LARGE SCALE GENOMIC DNA]</scope>
    <source>
        <strain evidence="2 3">SCSIO 3406</strain>
    </source>
</reference>
<protein>
    <submittedName>
        <fullName evidence="2">HAD family hydrolase</fullName>
    </submittedName>
</protein>
<sequence length="346" mass="36210">MQQTKRRQAVPEALRNLASGSTLPLCQVYDTAFLDLDGVVYVGPHAVEHAAPSLFRAVDNGMRLAYVTNNAARTPRVVAKHLSDIGMPACEESVVTSAQAAARLAVETYGCGSPVLVVGGEGLRTAAMECGLSLVDSADDHPSAVLQGYSPDVNWRDLAEVSYAVARGIPWIASNTDPTVPTPRGLAPGNGTLVDVVRTATGMSPTVAGKPSPPLFRETLRRTQAARPLMIGDRLDTDIQGAREAGIDSLLVFTGATDPMALISAPTGARPSYVAGDLRGLLTAHEPVTREGDTYFCGGWSTTEREGALITQGSGEPHDGLKTICVAAWSGVRLPDAQEALAAVGL</sequence>
<dbReference type="KEGG" id="snw:BBN63_00170"/>
<dbReference type="SUPFAM" id="SSF56784">
    <property type="entry name" value="HAD-like"/>
    <property type="match status" value="1"/>
</dbReference>
<name>A0A1U9QL68_STRNV</name>
<dbReference type="GO" id="GO:0005737">
    <property type="term" value="C:cytoplasm"/>
    <property type="evidence" value="ECO:0007669"/>
    <property type="project" value="TreeGrafter"/>
</dbReference>
<dbReference type="AlphaFoldDB" id="A0A1U9QL68"/>